<evidence type="ECO:0000313" key="2">
    <source>
        <dbReference type="EMBL" id="KAB1222698.1"/>
    </source>
</evidence>
<feature type="domain" description="DUF7392" evidence="1">
    <location>
        <begin position="97"/>
        <end position="211"/>
    </location>
</feature>
<comment type="caution">
    <text evidence="2">The sequence shown here is derived from an EMBL/GenBank/DDBJ whole genome shotgun (WGS) entry which is preliminary data.</text>
</comment>
<dbReference type="AlphaFoldDB" id="A0A6A1WGB1"/>
<evidence type="ECO:0000259" key="1">
    <source>
        <dbReference type="Pfam" id="PF24118"/>
    </source>
</evidence>
<evidence type="ECO:0000313" key="3">
    <source>
        <dbReference type="Proteomes" id="UP000516437"/>
    </source>
</evidence>
<dbReference type="PANTHER" id="PTHR38226:SF3">
    <property type="entry name" value="(WILD MALAYSIAN BANANA) HYPOTHETICAL PROTEIN"/>
    <property type="match status" value="1"/>
</dbReference>
<dbReference type="Proteomes" id="UP000516437">
    <property type="component" value="Chromosome 2"/>
</dbReference>
<dbReference type="PANTHER" id="PTHR38226">
    <property type="entry name" value="(WILD MALAYSIAN BANANA) HYPOTHETICAL PROTEIN"/>
    <property type="match status" value="1"/>
</dbReference>
<name>A0A6A1WGB1_9ROSI</name>
<dbReference type="OrthoDB" id="1848500at2759"/>
<gene>
    <name evidence="2" type="ORF">CJ030_MR2G027553</name>
</gene>
<dbReference type="Pfam" id="PF24118">
    <property type="entry name" value="DUF7392"/>
    <property type="match status" value="1"/>
</dbReference>
<sequence length="247" mass="27941">MACFVPFSNRNLELSFFVFRPTVVLVDEFVDALKEFSLRTESLGCVQNSIFKSIHGNMIVWYGAWLKRSCENKESLTTSLISMLSNISSMAILTEYSFFETYGGESRDGSAAVRFHTGDTISVNAADVASSEDVDDVSYACLAIFRSRFLKTEGVAAGVCFRSCQDKPRVGCLHVWKSLQFCYSWVINSDNKTSMMPYLDRFPLEIKYDIFRVVYVNGDNIVRNSKFSSSAQRLETGGESIEEWCKF</sequence>
<dbReference type="EMBL" id="RXIC02000020">
    <property type="protein sequence ID" value="KAB1222698.1"/>
    <property type="molecule type" value="Genomic_DNA"/>
</dbReference>
<keyword evidence="3" id="KW-1185">Reference proteome</keyword>
<accession>A0A6A1WGB1</accession>
<organism evidence="2 3">
    <name type="scientific">Morella rubra</name>
    <name type="common">Chinese bayberry</name>
    <dbReference type="NCBI Taxonomy" id="262757"/>
    <lineage>
        <taxon>Eukaryota</taxon>
        <taxon>Viridiplantae</taxon>
        <taxon>Streptophyta</taxon>
        <taxon>Embryophyta</taxon>
        <taxon>Tracheophyta</taxon>
        <taxon>Spermatophyta</taxon>
        <taxon>Magnoliopsida</taxon>
        <taxon>eudicotyledons</taxon>
        <taxon>Gunneridae</taxon>
        <taxon>Pentapetalae</taxon>
        <taxon>rosids</taxon>
        <taxon>fabids</taxon>
        <taxon>Fagales</taxon>
        <taxon>Myricaceae</taxon>
        <taxon>Morella</taxon>
    </lineage>
</organism>
<reference evidence="2 3" key="1">
    <citation type="journal article" date="2019" name="Plant Biotechnol. J.">
        <title>The red bayberry genome and genetic basis of sex determination.</title>
        <authorList>
            <person name="Jia H.M."/>
            <person name="Jia H.J."/>
            <person name="Cai Q.L."/>
            <person name="Wang Y."/>
            <person name="Zhao H.B."/>
            <person name="Yang W.F."/>
            <person name="Wang G.Y."/>
            <person name="Li Y.H."/>
            <person name="Zhan D.L."/>
            <person name="Shen Y.T."/>
            <person name="Niu Q.F."/>
            <person name="Chang L."/>
            <person name="Qiu J."/>
            <person name="Zhao L."/>
            <person name="Xie H.B."/>
            <person name="Fu W.Y."/>
            <person name="Jin J."/>
            <person name="Li X.W."/>
            <person name="Jiao Y."/>
            <person name="Zhou C.C."/>
            <person name="Tu T."/>
            <person name="Chai C.Y."/>
            <person name="Gao J.L."/>
            <person name="Fan L.J."/>
            <person name="van de Weg E."/>
            <person name="Wang J.Y."/>
            <person name="Gao Z.S."/>
        </authorList>
    </citation>
    <scope>NUCLEOTIDE SEQUENCE [LARGE SCALE GENOMIC DNA]</scope>
    <source>
        <tissue evidence="2">Leaves</tissue>
    </source>
</reference>
<proteinExistence type="predicted"/>
<dbReference type="InterPro" id="IPR055816">
    <property type="entry name" value="DUF7392"/>
</dbReference>
<protein>
    <recommendedName>
        <fullName evidence="1">DUF7392 domain-containing protein</fullName>
    </recommendedName>
</protein>